<accession>X1LJI5</accession>
<feature type="non-terminal residue" evidence="2">
    <location>
        <position position="147"/>
    </location>
</feature>
<organism evidence="2">
    <name type="scientific">marine sediment metagenome</name>
    <dbReference type="NCBI Taxonomy" id="412755"/>
    <lineage>
        <taxon>unclassified sequences</taxon>
        <taxon>metagenomes</taxon>
        <taxon>ecological metagenomes</taxon>
    </lineage>
</organism>
<reference evidence="2" key="1">
    <citation type="journal article" date="2014" name="Front. Microbiol.">
        <title>High frequency of phylogenetically diverse reductive dehalogenase-homologous genes in deep subseafloor sedimentary metagenomes.</title>
        <authorList>
            <person name="Kawai M."/>
            <person name="Futagami T."/>
            <person name="Toyoda A."/>
            <person name="Takaki Y."/>
            <person name="Nishi S."/>
            <person name="Hori S."/>
            <person name="Arai W."/>
            <person name="Tsubouchi T."/>
            <person name="Morono Y."/>
            <person name="Uchiyama I."/>
            <person name="Ito T."/>
            <person name="Fujiyama A."/>
            <person name="Inagaki F."/>
            <person name="Takami H."/>
        </authorList>
    </citation>
    <scope>NUCLEOTIDE SEQUENCE</scope>
    <source>
        <strain evidence="2">Expedition CK06-06</strain>
    </source>
</reference>
<gene>
    <name evidence="2" type="ORF">S03H2_69061</name>
</gene>
<dbReference type="Pfam" id="PF01385">
    <property type="entry name" value="OrfB_IS605"/>
    <property type="match status" value="1"/>
</dbReference>
<feature type="non-terminal residue" evidence="2">
    <location>
        <position position="1"/>
    </location>
</feature>
<comment type="caution">
    <text evidence="2">The sequence shown here is derived from an EMBL/GenBank/DDBJ whole genome shotgun (WGS) entry which is preliminary data.</text>
</comment>
<protein>
    <recommendedName>
        <fullName evidence="1">Probable transposase IS891/IS1136/IS1341 domain-containing protein</fullName>
    </recommendedName>
</protein>
<proteinExistence type="predicted"/>
<dbReference type="EMBL" id="BARU01045544">
    <property type="protein sequence ID" value="GAH94308.1"/>
    <property type="molecule type" value="Genomic_DNA"/>
</dbReference>
<dbReference type="AlphaFoldDB" id="X1LJI5"/>
<dbReference type="InterPro" id="IPR001959">
    <property type="entry name" value="Transposase"/>
</dbReference>
<evidence type="ECO:0000313" key="2">
    <source>
        <dbReference type="EMBL" id="GAH94308.1"/>
    </source>
</evidence>
<evidence type="ECO:0000259" key="1">
    <source>
        <dbReference type="Pfam" id="PF01385"/>
    </source>
</evidence>
<sequence length="147" mass="16692">RLKEKGYIPIDKHILSATVSERAGRWYVSILVEEDIEIPVNNGGVVGVDLGVKKLATVSDGKVFENPKALRMNERRLVRKQRSVSRKKKGSNNRRKAILELQKIHKRISDIRSDHIHKVTSYLAKTKSVIGLEDLNVSGMLKNRRLS</sequence>
<name>X1LJI5_9ZZZZ</name>
<feature type="domain" description="Probable transposase IS891/IS1136/IS1341" evidence="1">
    <location>
        <begin position="30"/>
        <end position="143"/>
    </location>
</feature>
<dbReference type="NCBIfam" id="NF040570">
    <property type="entry name" value="guided_TnpB"/>
    <property type="match status" value="1"/>
</dbReference>